<comment type="similarity">
    <text evidence="5">Belongs to the ERGIC family.</text>
</comment>
<comment type="function">
    <text evidence="5">Plays a role in transport between endoplasmic reticulum and Golgi.</text>
</comment>
<dbReference type="PANTHER" id="PTHR10984">
    <property type="entry name" value="ENDOPLASMIC RETICULUM-GOLGI INTERMEDIATE COMPARTMENT PROTEIN"/>
    <property type="match status" value="1"/>
</dbReference>
<dbReference type="InterPro" id="IPR012936">
    <property type="entry name" value="Erv_C"/>
</dbReference>
<evidence type="ECO:0000256" key="5">
    <source>
        <dbReference type="RuleBase" id="RU369013"/>
    </source>
</evidence>
<dbReference type="PANTHER" id="PTHR10984:SF81">
    <property type="entry name" value="ER-DERIVED VESICLES PROTEIN ERV41"/>
    <property type="match status" value="1"/>
</dbReference>
<dbReference type="RefSeq" id="XP_033670766.1">
    <property type="nucleotide sequence ID" value="XM_033805317.1"/>
</dbReference>
<dbReference type="GO" id="GO:0006890">
    <property type="term" value="P:retrograde vesicle-mediated transport, Golgi to endoplasmic reticulum"/>
    <property type="evidence" value="ECO:0007669"/>
    <property type="project" value="TreeGrafter"/>
</dbReference>
<keyword evidence="4" id="KW-0472">Membrane</keyword>
<dbReference type="Pfam" id="PF13850">
    <property type="entry name" value="ERGIC_N"/>
    <property type="match status" value="1"/>
</dbReference>
<dbReference type="GO" id="GO:0033116">
    <property type="term" value="C:endoplasmic reticulum-Golgi intermediate compartment membrane"/>
    <property type="evidence" value="ECO:0007669"/>
    <property type="project" value="UniProtKB-SubCell"/>
</dbReference>
<dbReference type="InterPro" id="IPR045888">
    <property type="entry name" value="Erv"/>
</dbReference>
<keyword evidence="3" id="KW-1133">Transmembrane helix</keyword>
<protein>
    <recommendedName>
        <fullName evidence="5">Endoplasmic reticulum-Golgi intermediate compartment protein</fullName>
    </recommendedName>
</protein>
<keyword evidence="5" id="KW-0813">Transport</keyword>
<feature type="domain" description="Endoplasmic reticulum vesicle transporter N-terminal" evidence="7">
    <location>
        <begin position="20"/>
        <end position="107"/>
    </location>
</feature>
<evidence type="ECO:0000313" key="8">
    <source>
        <dbReference type="EMBL" id="KAF2169877.1"/>
    </source>
</evidence>
<dbReference type="EMBL" id="ML993587">
    <property type="protein sequence ID" value="KAF2169877.1"/>
    <property type="molecule type" value="Genomic_DNA"/>
</dbReference>
<evidence type="ECO:0000256" key="2">
    <source>
        <dbReference type="ARBA" id="ARBA00022692"/>
    </source>
</evidence>
<gene>
    <name evidence="8" type="ORF">M409DRAFT_20290</name>
</gene>
<dbReference type="GO" id="GO:0005789">
    <property type="term" value="C:endoplasmic reticulum membrane"/>
    <property type="evidence" value="ECO:0007669"/>
    <property type="project" value="UniProtKB-SubCell"/>
</dbReference>
<dbReference type="Pfam" id="PF07970">
    <property type="entry name" value="COPIIcoated_ERV"/>
    <property type="match status" value="1"/>
</dbReference>
<keyword evidence="5" id="KW-0256">Endoplasmic reticulum</keyword>
<dbReference type="InterPro" id="IPR039542">
    <property type="entry name" value="Erv_N"/>
</dbReference>
<evidence type="ECO:0000256" key="1">
    <source>
        <dbReference type="ARBA" id="ARBA00004370"/>
    </source>
</evidence>
<dbReference type="Proteomes" id="UP000799537">
    <property type="component" value="Unassembled WGS sequence"/>
</dbReference>
<keyword evidence="5" id="KW-0333">Golgi apparatus</keyword>
<dbReference type="AlphaFoldDB" id="A0A6A6CRH4"/>
<dbReference type="GO" id="GO:0000139">
    <property type="term" value="C:Golgi membrane"/>
    <property type="evidence" value="ECO:0007669"/>
    <property type="project" value="UniProtKB-SubCell"/>
</dbReference>
<evidence type="ECO:0000259" key="7">
    <source>
        <dbReference type="Pfam" id="PF13850"/>
    </source>
</evidence>
<sequence length="397" mass="44462">MNGFVDRGLDDSNFGEKTALSSFDAFPKTKSSYTQRTETGGIWTVGLIAASVFLAWSELARWWSGETTHAFAVEQGVGHDLQINLDIVVAMQCADVHVNVQDASGDRVMAGTALHKDPTFWKSWGRGAHALAAEKEQRMEQAGQRREYQEEDVHDYLGAAQKSKKFKKTPKLPWGQTADSCRVYGSLHGNKVQGDFHITARGHGYMEFGAHLDHNAFNFSHYINELSFGPFYPSLTNPLDNTYGLTESHFYKFQYYTSIVPTIYTTDAKALRKIDKYHESPSSGEDGLNQHPHRLSKNSVFTNQYAVTEQSHAVAENAVPGIFVKFDIEPIQLTIAEEWSSIPALFIRLVNVVSGLLVAGGWCFQISEWSREVIGRRNKRTDSFGMLNGNHGEKRAL</sequence>
<dbReference type="OrthoDB" id="5541786at2759"/>
<feature type="domain" description="Endoplasmic reticulum vesicle transporter C-terminal" evidence="6">
    <location>
        <begin position="176"/>
        <end position="360"/>
    </location>
</feature>
<keyword evidence="9" id="KW-1185">Reference proteome</keyword>
<name>A0A6A6CRH4_ZASCE</name>
<accession>A0A6A6CRH4</accession>
<evidence type="ECO:0000256" key="4">
    <source>
        <dbReference type="ARBA" id="ARBA00023136"/>
    </source>
</evidence>
<evidence type="ECO:0000259" key="6">
    <source>
        <dbReference type="Pfam" id="PF07970"/>
    </source>
</evidence>
<dbReference type="GO" id="GO:0006888">
    <property type="term" value="P:endoplasmic reticulum to Golgi vesicle-mediated transport"/>
    <property type="evidence" value="ECO:0007669"/>
    <property type="project" value="UniProtKB-UniRule"/>
</dbReference>
<dbReference type="GO" id="GO:0030134">
    <property type="term" value="C:COPII-coated ER to Golgi transport vesicle"/>
    <property type="evidence" value="ECO:0007669"/>
    <property type="project" value="TreeGrafter"/>
</dbReference>
<proteinExistence type="inferred from homology"/>
<evidence type="ECO:0000313" key="9">
    <source>
        <dbReference type="Proteomes" id="UP000799537"/>
    </source>
</evidence>
<comment type="subcellular location">
    <subcellularLocation>
        <location evidence="5">Endoplasmic reticulum membrane</location>
        <topology evidence="5">Multi-pass membrane protein</topology>
    </subcellularLocation>
    <subcellularLocation>
        <location evidence="5">Endoplasmic reticulum-Golgi intermediate compartment membrane</location>
        <topology evidence="5">Multi-pass membrane protein</topology>
    </subcellularLocation>
    <subcellularLocation>
        <location evidence="5">Golgi apparatus membrane</location>
        <topology evidence="5">Multi-pass membrane protein</topology>
    </subcellularLocation>
    <subcellularLocation>
        <location evidence="1">Membrane</location>
    </subcellularLocation>
</comment>
<dbReference type="GeneID" id="54558589"/>
<keyword evidence="5" id="KW-0931">ER-Golgi transport</keyword>
<reference evidence="8" key="1">
    <citation type="journal article" date="2020" name="Stud. Mycol.">
        <title>101 Dothideomycetes genomes: a test case for predicting lifestyles and emergence of pathogens.</title>
        <authorList>
            <person name="Haridas S."/>
            <person name="Albert R."/>
            <person name="Binder M."/>
            <person name="Bloem J."/>
            <person name="Labutti K."/>
            <person name="Salamov A."/>
            <person name="Andreopoulos B."/>
            <person name="Baker S."/>
            <person name="Barry K."/>
            <person name="Bills G."/>
            <person name="Bluhm B."/>
            <person name="Cannon C."/>
            <person name="Castanera R."/>
            <person name="Culley D."/>
            <person name="Daum C."/>
            <person name="Ezra D."/>
            <person name="Gonzalez J."/>
            <person name="Henrissat B."/>
            <person name="Kuo A."/>
            <person name="Liang C."/>
            <person name="Lipzen A."/>
            <person name="Lutzoni F."/>
            <person name="Magnuson J."/>
            <person name="Mondo S."/>
            <person name="Nolan M."/>
            <person name="Ohm R."/>
            <person name="Pangilinan J."/>
            <person name="Park H.-J."/>
            <person name="Ramirez L."/>
            <person name="Alfaro M."/>
            <person name="Sun H."/>
            <person name="Tritt A."/>
            <person name="Yoshinaga Y."/>
            <person name="Zwiers L.-H."/>
            <person name="Turgeon B."/>
            <person name="Goodwin S."/>
            <person name="Spatafora J."/>
            <person name="Crous P."/>
            <person name="Grigoriev I."/>
        </authorList>
    </citation>
    <scope>NUCLEOTIDE SEQUENCE</scope>
    <source>
        <strain evidence="8">ATCC 36951</strain>
    </source>
</reference>
<organism evidence="8 9">
    <name type="scientific">Zasmidium cellare ATCC 36951</name>
    <dbReference type="NCBI Taxonomy" id="1080233"/>
    <lineage>
        <taxon>Eukaryota</taxon>
        <taxon>Fungi</taxon>
        <taxon>Dikarya</taxon>
        <taxon>Ascomycota</taxon>
        <taxon>Pezizomycotina</taxon>
        <taxon>Dothideomycetes</taxon>
        <taxon>Dothideomycetidae</taxon>
        <taxon>Mycosphaerellales</taxon>
        <taxon>Mycosphaerellaceae</taxon>
        <taxon>Zasmidium</taxon>
    </lineage>
</organism>
<keyword evidence="2" id="KW-0812">Transmembrane</keyword>
<evidence type="ECO:0000256" key="3">
    <source>
        <dbReference type="ARBA" id="ARBA00022989"/>
    </source>
</evidence>